<evidence type="ECO:0000313" key="3">
    <source>
        <dbReference type="EMBL" id="CRZ10968.1"/>
    </source>
</evidence>
<sequence>MMMMRKQANLVSNSAVTEETYICSSTQCFYHTKHLSTMEAITSCRRMKTTDFICEHCRSPLIKDIRGVDNAKSSHDDLKARINQQLSGIEGQVQQLVHYLTQERQEQAMQSDSQPISTGTSALTGLESISVHIESGDAKSGAAGPNNTNSAANASRSKAVPWDSGAARDSDLFDILKDEPRHDVVDEGMFQELLRKQEHELHRAAPKPANGTTDNEEIPRENIQQSHSSVATVMIGGRSIPINNITEEMVQALSHDEYQQYIEVMREYGSGDDDEFDI</sequence>
<dbReference type="EMBL" id="HACM01010526">
    <property type="protein sequence ID" value="CRZ10968.1"/>
    <property type="molecule type" value="Transcribed_RNA"/>
</dbReference>
<evidence type="ECO:0000256" key="1">
    <source>
        <dbReference type="SAM" id="MobiDB-lite"/>
    </source>
</evidence>
<protein>
    <recommendedName>
        <fullName evidence="2">Transcription factor TFIIE alpha subunit C-terminal domain-containing protein</fullName>
    </recommendedName>
</protein>
<dbReference type="AlphaFoldDB" id="A0A0H5RA55"/>
<feature type="compositionally biased region" description="Low complexity" evidence="1">
    <location>
        <begin position="140"/>
        <end position="159"/>
    </location>
</feature>
<evidence type="ECO:0000259" key="2">
    <source>
        <dbReference type="Pfam" id="PF11521"/>
    </source>
</evidence>
<accession>A0A0H5RA55</accession>
<proteinExistence type="predicted"/>
<feature type="region of interest" description="Disordered" evidence="1">
    <location>
        <begin position="136"/>
        <end position="164"/>
    </location>
</feature>
<dbReference type="Gene3D" id="6.10.140.1250">
    <property type="match status" value="1"/>
</dbReference>
<dbReference type="Pfam" id="PF11521">
    <property type="entry name" value="TFIIE-A_C"/>
    <property type="match status" value="1"/>
</dbReference>
<reference evidence="3" key="1">
    <citation type="submission" date="2015-04" db="EMBL/GenBank/DDBJ databases">
        <title>The genome sequence of the plant pathogenic Rhizarian Plasmodiophora brassicae reveals insights in its biotrophic life cycle and the origin of chitin synthesis.</title>
        <authorList>
            <person name="Schwelm A."/>
            <person name="Fogelqvist J."/>
            <person name="Knaust A."/>
            <person name="Julke S."/>
            <person name="Lilja T."/>
            <person name="Dhandapani V."/>
            <person name="Bonilla-Rosso G."/>
            <person name="Karlsson M."/>
            <person name="Shevchenko A."/>
            <person name="Choi S.R."/>
            <person name="Kim H.G."/>
            <person name="Park J.Y."/>
            <person name="Lim Y.P."/>
            <person name="Ludwig-Muller J."/>
            <person name="Dixelius C."/>
        </authorList>
    </citation>
    <scope>NUCLEOTIDE SEQUENCE</scope>
    <source>
        <tissue evidence="3">Potato root galls</tissue>
    </source>
</reference>
<name>A0A0H5RA55_9EUKA</name>
<feature type="domain" description="Transcription factor TFIIE alpha subunit C-terminal" evidence="2">
    <location>
        <begin position="220"/>
        <end position="268"/>
    </location>
</feature>
<dbReference type="InterPro" id="IPR021600">
    <property type="entry name" value="TFIIE_asu_C"/>
</dbReference>
<organism evidence="3">
    <name type="scientific">Spongospora subterranea</name>
    <dbReference type="NCBI Taxonomy" id="70186"/>
    <lineage>
        <taxon>Eukaryota</taxon>
        <taxon>Sar</taxon>
        <taxon>Rhizaria</taxon>
        <taxon>Endomyxa</taxon>
        <taxon>Phytomyxea</taxon>
        <taxon>Plasmodiophorida</taxon>
        <taxon>Plasmodiophoridae</taxon>
        <taxon>Spongospora</taxon>
    </lineage>
</organism>